<keyword evidence="1" id="KW-1133">Transmembrane helix</keyword>
<proteinExistence type="predicted"/>
<dbReference type="InterPro" id="IPR010718">
    <property type="entry name" value="DUF1294"/>
</dbReference>
<name>A0A5M6CY41_9BACT</name>
<dbReference type="AlphaFoldDB" id="A0A5M6CY41"/>
<sequence length="103" mass="11412">MIVSSIDGAIGWPVALYAVTITMLSVASFTLYGMDKRRAQLDGPRIPERTLHTVDLVGGWPGGWLARRVFRHKTRKLSFVVAFWLTVVLHLGCVGVAAYLWLG</sequence>
<keyword evidence="1" id="KW-0812">Transmembrane</keyword>
<feature type="transmembrane region" description="Helical" evidence="1">
    <location>
        <begin position="12"/>
        <end position="32"/>
    </location>
</feature>
<organism evidence="2 3">
    <name type="scientific">Roseiconus nitratireducens</name>
    <dbReference type="NCBI Taxonomy" id="2605748"/>
    <lineage>
        <taxon>Bacteria</taxon>
        <taxon>Pseudomonadati</taxon>
        <taxon>Planctomycetota</taxon>
        <taxon>Planctomycetia</taxon>
        <taxon>Pirellulales</taxon>
        <taxon>Pirellulaceae</taxon>
        <taxon>Roseiconus</taxon>
    </lineage>
</organism>
<keyword evidence="3" id="KW-1185">Reference proteome</keyword>
<dbReference type="Pfam" id="PF06961">
    <property type="entry name" value="DUF1294"/>
    <property type="match status" value="1"/>
</dbReference>
<comment type="caution">
    <text evidence="2">The sequence shown here is derived from an EMBL/GenBank/DDBJ whole genome shotgun (WGS) entry which is preliminary data.</text>
</comment>
<evidence type="ECO:0000313" key="2">
    <source>
        <dbReference type="EMBL" id="KAA5539340.1"/>
    </source>
</evidence>
<gene>
    <name evidence="2" type="ORF">FYK55_24870</name>
</gene>
<dbReference type="EMBL" id="VWOX01000020">
    <property type="protein sequence ID" value="KAA5539340.1"/>
    <property type="molecule type" value="Genomic_DNA"/>
</dbReference>
<reference evidence="2 3" key="1">
    <citation type="submission" date="2019-08" db="EMBL/GenBank/DDBJ databases">
        <authorList>
            <person name="Dhanesh K."/>
            <person name="Kumar G."/>
            <person name="Sasikala C."/>
            <person name="Venkata Ramana C."/>
        </authorList>
    </citation>
    <scope>NUCLEOTIDE SEQUENCE [LARGE SCALE GENOMIC DNA]</scope>
    <source>
        <strain evidence="2 3">JC645</strain>
    </source>
</reference>
<evidence type="ECO:0000313" key="3">
    <source>
        <dbReference type="Proteomes" id="UP000324479"/>
    </source>
</evidence>
<accession>A0A5M6CY41</accession>
<feature type="transmembrane region" description="Helical" evidence="1">
    <location>
        <begin position="77"/>
        <end position="102"/>
    </location>
</feature>
<dbReference type="Proteomes" id="UP000324479">
    <property type="component" value="Unassembled WGS sequence"/>
</dbReference>
<evidence type="ECO:0000256" key="1">
    <source>
        <dbReference type="SAM" id="Phobius"/>
    </source>
</evidence>
<protein>
    <submittedName>
        <fullName evidence="2">DUF1294 domain-containing protein</fullName>
    </submittedName>
</protein>
<keyword evidence="1" id="KW-0472">Membrane</keyword>